<feature type="region of interest" description="Disordered" evidence="1">
    <location>
        <begin position="1"/>
        <end position="24"/>
    </location>
</feature>
<evidence type="ECO:0000313" key="3">
    <source>
        <dbReference type="Proteomes" id="UP000007305"/>
    </source>
</evidence>
<proteinExistence type="predicted"/>
<dbReference type="Proteomes" id="UP000007305">
    <property type="component" value="Chromosome 10"/>
</dbReference>
<dbReference type="EnsemblPlants" id="Zm00001eb414920_T001">
    <property type="protein sequence ID" value="Zm00001eb414920_P001"/>
    <property type="gene ID" value="Zm00001eb414920"/>
</dbReference>
<organism evidence="2 3">
    <name type="scientific">Zea mays</name>
    <name type="common">Maize</name>
    <dbReference type="NCBI Taxonomy" id="4577"/>
    <lineage>
        <taxon>Eukaryota</taxon>
        <taxon>Viridiplantae</taxon>
        <taxon>Streptophyta</taxon>
        <taxon>Embryophyta</taxon>
        <taxon>Tracheophyta</taxon>
        <taxon>Spermatophyta</taxon>
        <taxon>Magnoliopsida</taxon>
        <taxon>Liliopsida</taxon>
        <taxon>Poales</taxon>
        <taxon>Poaceae</taxon>
        <taxon>PACMAD clade</taxon>
        <taxon>Panicoideae</taxon>
        <taxon>Andropogonodae</taxon>
        <taxon>Andropogoneae</taxon>
        <taxon>Tripsacinae</taxon>
        <taxon>Zea</taxon>
    </lineage>
</organism>
<reference evidence="2" key="2">
    <citation type="submission" date="2019-07" db="EMBL/GenBank/DDBJ databases">
        <authorList>
            <person name="Seetharam A."/>
            <person name="Woodhouse M."/>
            <person name="Cannon E."/>
        </authorList>
    </citation>
    <scope>NUCLEOTIDE SEQUENCE [LARGE SCALE GENOMIC DNA]</scope>
    <source>
        <strain evidence="2">cv. B73</strain>
    </source>
</reference>
<evidence type="ECO:0000313" key="2">
    <source>
        <dbReference type="EnsemblPlants" id="Zm00001eb414920_P001"/>
    </source>
</evidence>
<dbReference type="AlphaFoldDB" id="A0A804RFG9"/>
<protein>
    <submittedName>
        <fullName evidence="2">Uncharacterized protein</fullName>
    </submittedName>
</protein>
<name>A0A804RFG9_MAIZE</name>
<evidence type="ECO:0000256" key="1">
    <source>
        <dbReference type="SAM" id="MobiDB-lite"/>
    </source>
</evidence>
<accession>A0A804RFG9</accession>
<reference evidence="3" key="1">
    <citation type="journal article" date="2009" name="Science">
        <title>The B73 maize genome: complexity, diversity, and dynamics.</title>
        <authorList>
            <person name="Schnable P.S."/>
            <person name="Ware D."/>
            <person name="Fulton R.S."/>
            <person name="Stein J.C."/>
            <person name="Wei F."/>
            <person name="Pasternak S."/>
            <person name="Liang C."/>
            <person name="Zhang J."/>
            <person name="Fulton L."/>
            <person name="Graves T.A."/>
            <person name="Minx P."/>
            <person name="Reily A.D."/>
            <person name="Courtney L."/>
            <person name="Kruchowski S.S."/>
            <person name="Tomlinson C."/>
            <person name="Strong C."/>
            <person name="Delehaunty K."/>
            <person name="Fronick C."/>
            <person name="Courtney B."/>
            <person name="Rock S.M."/>
            <person name="Belter E."/>
            <person name="Du F."/>
            <person name="Kim K."/>
            <person name="Abbott R.M."/>
            <person name="Cotton M."/>
            <person name="Levy A."/>
            <person name="Marchetto P."/>
            <person name="Ochoa K."/>
            <person name="Jackson S.M."/>
            <person name="Gillam B."/>
            <person name="Chen W."/>
            <person name="Yan L."/>
            <person name="Higginbotham J."/>
            <person name="Cardenas M."/>
            <person name="Waligorski J."/>
            <person name="Applebaum E."/>
            <person name="Phelps L."/>
            <person name="Falcone J."/>
            <person name="Kanchi K."/>
            <person name="Thane T."/>
            <person name="Scimone A."/>
            <person name="Thane N."/>
            <person name="Henke J."/>
            <person name="Wang T."/>
            <person name="Ruppert J."/>
            <person name="Shah N."/>
            <person name="Rotter K."/>
            <person name="Hodges J."/>
            <person name="Ingenthron E."/>
            <person name="Cordes M."/>
            <person name="Kohlberg S."/>
            <person name="Sgro J."/>
            <person name="Delgado B."/>
            <person name="Mead K."/>
            <person name="Chinwalla A."/>
            <person name="Leonard S."/>
            <person name="Crouse K."/>
            <person name="Collura K."/>
            <person name="Kudrna D."/>
            <person name="Currie J."/>
            <person name="He R."/>
            <person name="Angelova A."/>
            <person name="Rajasekar S."/>
            <person name="Mueller T."/>
            <person name="Lomeli R."/>
            <person name="Scara G."/>
            <person name="Ko A."/>
            <person name="Delaney K."/>
            <person name="Wissotski M."/>
            <person name="Lopez G."/>
            <person name="Campos D."/>
            <person name="Braidotti M."/>
            <person name="Ashley E."/>
            <person name="Golser W."/>
            <person name="Kim H."/>
            <person name="Lee S."/>
            <person name="Lin J."/>
            <person name="Dujmic Z."/>
            <person name="Kim W."/>
            <person name="Talag J."/>
            <person name="Zuccolo A."/>
            <person name="Fan C."/>
            <person name="Sebastian A."/>
            <person name="Kramer M."/>
            <person name="Spiegel L."/>
            <person name="Nascimento L."/>
            <person name="Zutavern T."/>
            <person name="Miller B."/>
            <person name="Ambroise C."/>
            <person name="Muller S."/>
            <person name="Spooner W."/>
            <person name="Narechania A."/>
            <person name="Ren L."/>
            <person name="Wei S."/>
            <person name="Kumari S."/>
            <person name="Faga B."/>
            <person name="Levy M.J."/>
            <person name="McMahan L."/>
            <person name="Van Buren P."/>
            <person name="Vaughn M.W."/>
            <person name="Ying K."/>
            <person name="Yeh C.-T."/>
            <person name="Emrich S.J."/>
            <person name="Jia Y."/>
            <person name="Kalyanaraman A."/>
            <person name="Hsia A.-P."/>
            <person name="Barbazuk W.B."/>
            <person name="Baucom R.S."/>
            <person name="Brutnell T.P."/>
            <person name="Carpita N.C."/>
            <person name="Chaparro C."/>
            <person name="Chia J.-M."/>
            <person name="Deragon J.-M."/>
            <person name="Estill J.C."/>
            <person name="Fu Y."/>
            <person name="Jeddeloh J.A."/>
            <person name="Han Y."/>
            <person name="Lee H."/>
            <person name="Li P."/>
            <person name="Lisch D.R."/>
            <person name="Liu S."/>
            <person name="Liu Z."/>
            <person name="Nagel D.H."/>
            <person name="McCann M.C."/>
            <person name="SanMiguel P."/>
            <person name="Myers A.M."/>
            <person name="Nettleton D."/>
            <person name="Nguyen J."/>
            <person name="Penning B.W."/>
            <person name="Ponnala L."/>
            <person name="Schneider K.L."/>
            <person name="Schwartz D.C."/>
            <person name="Sharma A."/>
            <person name="Soderlund C."/>
            <person name="Springer N.M."/>
            <person name="Sun Q."/>
            <person name="Wang H."/>
            <person name="Waterman M."/>
            <person name="Westerman R."/>
            <person name="Wolfgruber T.K."/>
            <person name="Yang L."/>
            <person name="Yu Y."/>
            <person name="Zhang L."/>
            <person name="Zhou S."/>
            <person name="Zhu Q."/>
            <person name="Bennetzen J.L."/>
            <person name="Dawe R.K."/>
            <person name="Jiang J."/>
            <person name="Jiang N."/>
            <person name="Presting G.G."/>
            <person name="Wessler S.R."/>
            <person name="Aluru S."/>
            <person name="Martienssen R.A."/>
            <person name="Clifton S.W."/>
            <person name="McCombie W.R."/>
            <person name="Wing R.A."/>
            <person name="Wilson R.K."/>
        </authorList>
    </citation>
    <scope>NUCLEOTIDE SEQUENCE [LARGE SCALE GENOMIC DNA]</scope>
    <source>
        <strain evidence="3">cv. B73</strain>
    </source>
</reference>
<dbReference type="Gramene" id="Zm00001eb414920_T001">
    <property type="protein sequence ID" value="Zm00001eb414920_P001"/>
    <property type="gene ID" value="Zm00001eb414920"/>
</dbReference>
<sequence length="74" mass="7895">MKSSSRLDLSLRVASGSDGWSDRTTSWDVPGDLDLGGLDKLGGVDGLLKRGWTIVRCDILKAFAMLGALAWQAS</sequence>
<dbReference type="InParanoid" id="A0A804RFG9"/>
<keyword evidence="3" id="KW-1185">Reference proteome</keyword>
<reference evidence="2" key="3">
    <citation type="submission" date="2021-05" db="UniProtKB">
        <authorList>
            <consortium name="EnsemblPlants"/>
        </authorList>
    </citation>
    <scope>IDENTIFICATION</scope>
    <source>
        <strain evidence="2">cv. B73</strain>
    </source>
</reference>